<feature type="non-terminal residue" evidence="1">
    <location>
        <position position="1"/>
    </location>
</feature>
<dbReference type="EMBL" id="JABBWE010000022">
    <property type="protein sequence ID" value="KAG1795347.1"/>
    <property type="molecule type" value="Genomic_DNA"/>
</dbReference>
<dbReference type="RefSeq" id="XP_041161220.1">
    <property type="nucleotide sequence ID" value="XM_041297763.1"/>
</dbReference>
<reference evidence="1" key="1">
    <citation type="journal article" date="2020" name="New Phytol.">
        <title>Comparative genomics reveals dynamic genome evolution in host specialist ectomycorrhizal fungi.</title>
        <authorList>
            <person name="Lofgren L.A."/>
            <person name="Nguyen N.H."/>
            <person name="Vilgalys R."/>
            <person name="Ruytinx J."/>
            <person name="Liao H.L."/>
            <person name="Branco S."/>
            <person name="Kuo A."/>
            <person name="LaButti K."/>
            <person name="Lipzen A."/>
            <person name="Andreopoulos W."/>
            <person name="Pangilinan J."/>
            <person name="Riley R."/>
            <person name="Hundley H."/>
            <person name="Na H."/>
            <person name="Barry K."/>
            <person name="Grigoriev I.V."/>
            <person name="Stajich J.E."/>
            <person name="Kennedy P.G."/>
        </authorList>
    </citation>
    <scope>NUCLEOTIDE SEQUENCE</scope>
    <source>
        <strain evidence="1">S12</strain>
    </source>
</reference>
<dbReference type="Proteomes" id="UP000719766">
    <property type="component" value="Unassembled WGS sequence"/>
</dbReference>
<dbReference type="OrthoDB" id="3244185at2759"/>
<sequence>LAYIEWFSPFPLAPDRHHGLYKVSRSLLGGAKLASIVPLSKIVWSAHLLPNFGAVVPREWSSDTVLDDCNTFWLNPYLDRYTFCIFK</sequence>
<evidence type="ECO:0000313" key="1">
    <source>
        <dbReference type="EMBL" id="KAG1795347.1"/>
    </source>
</evidence>
<proteinExistence type="predicted"/>
<keyword evidence="2" id="KW-1185">Reference proteome</keyword>
<dbReference type="AlphaFoldDB" id="A0A9P7DIS1"/>
<evidence type="ECO:0000313" key="2">
    <source>
        <dbReference type="Proteomes" id="UP000719766"/>
    </source>
</evidence>
<organism evidence="1 2">
    <name type="scientific">Suillus plorans</name>
    <dbReference type="NCBI Taxonomy" id="116603"/>
    <lineage>
        <taxon>Eukaryota</taxon>
        <taxon>Fungi</taxon>
        <taxon>Dikarya</taxon>
        <taxon>Basidiomycota</taxon>
        <taxon>Agaricomycotina</taxon>
        <taxon>Agaricomycetes</taxon>
        <taxon>Agaricomycetidae</taxon>
        <taxon>Boletales</taxon>
        <taxon>Suillineae</taxon>
        <taxon>Suillaceae</taxon>
        <taxon>Suillus</taxon>
    </lineage>
</organism>
<name>A0A9P7DIS1_9AGAM</name>
<gene>
    <name evidence="1" type="ORF">HD556DRAFT_1235605</name>
</gene>
<comment type="caution">
    <text evidence="1">The sequence shown here is derived from an EMBL/GenBank/DDBJ whole genome shotgun (WGS) entry which is preliminary data.</text>
</comment>
<protein>
    <submittedName>
        <fullName evidence="1">Uncharacterized protein</fullName>
    </submittedName>
</protein>
<dbReference type="GeneID" id="64591527"/>
<accession>A0A9P7DIS1</accession>